<sequence>MNPTPPSHNDPSILKRAAVGTSIQLGADMLVNLIDIERADAARVSREQYAQLEKYFTSYRSNALATVAAEQAKVQEAHGKLLTTQALLTQYQHYVASSQGTVRQIQSANAPQAHPCQGQMQQTTAQSEEPTAKRRLDVLQHALQDVGIIFCEDNSIRFEAGWAAVLAQLEARDCGVMNAGRLHEVLGQLTSKLQQDRETISQLKHQVLTLDDEKKHLVEKYELEIQCLKLEISMLQDAASSQSPTPATSIMPQTSPSTAAVCNAPGILPSAPLNEDPAHEKTAGEPSNPAKAAGLV</sequence>
<gene>
    <name evidence="3" type="ORF">D9615_004087</name>
</gene>
<feature type="region of interest" description="Disordered" evidence="2">
    <location>
        <begin position="106"/>
        <end position="131"/>
    </location>
</feature>
<comment type="caution">
    <text evidence="3">The sequence shown here is derived from an EMBL/GenBank/DDBJ whole genome shotgun (WGS) entry which is preliminary data.</text>
</comment>
<feature type="coiled-coil region" evidence="1">
    <location>
        <begin position="186"/>
        <end position="238"/>
    </location>
</feature>
<dbReference type="AlphaFoldDB" id="A0A8H5HCL9"/>
<dbReference type="OrthoDB" id="3050337at2759"/>
<proteinExistence type="predicted"/>
<accession>A0A8H5HCL9</accession>
<evidence type="ECO:0000256" key="1">
    <source>
        <dbReference type="SAM" id="Coils"/>
    </source>
</evidence>
<dbReference type="EMBL" id="JAACJP010000012">
    <property type="protein sequence ID" value="KAF5380819.1"/>
    <property type="molecule type" value="Genomic_DNA"/>
</dbReference>
<evidence type="ECO:0000313" key="4">
    <source>
        <dbReference type="Proteomes" id="UP000565441"/>
    </source>
</evidence>
<evidence type="ECO:0000313" key="3">
    <source>
        <dbReference type="EMBL" id="KAF5380819.1"/>
    </source>
</evidence>
<protein>
    <submittedName>
        <fullName evidence="3">Uncharacterized protein</fullName>
    </submittedName>
</protein>
<organism evidence="3 4">
    <name type="scientific">Tricholomella constricta</name>
    <dbReference type="NCBI Taxonomy" id="117010"/>
    <lineage>
        <taxon>Eukaryota</taxon>
        <taxon>Fungi</taxon>
        <taxon>Dikarya</taxon>
        <taxon>Basidiomycota</taxon>
        <taxon>Agaricomycotina</taxon>
        <taxon>Agaricomycetes</taxon>
        <taxon>Agaricomycetidae</taxon>
        <taxon>Agaricales</taxon>
        <taxon>Tricholomatineae</taxon>
        <taxon>Lyophyllaceae</taxon>
        <taxon>Tricholomella</taxon>
    </lineage>
</organism>
<evidence type="ECO:0000256" key="2">
    <source>
        <dbReference type="SAM" id="MobiDB-lite"/>
    </source>
</evidence>
<feature type="region of interest" description="Disordered" evidence="2">
    <location>
        <begin position="241"/>
        <end position="296"/>
    </location>
</feature>
<feature type="compositionally biased region" description="Polar residues" evidence="2">
    <location>
        <begin position="250"/>
        <end position="260"/>
    </location>
</feature>
<keyword evidence="4" id="KW-1185">Reference proteome</keyword>
<feature type="compositionally biased region" description="Polar residues" evidence="2">
    <location>
        <begin position="118"/>
        <end position="129"/>
    </location>
</feature>
<reference evidence="3 4" key="1">
    <citation type="journal article" date="2020" name="ISME J.">
        <title>Uncovering the hidden diversity of litter-decomposition mechanisms in mushroom-forming fungi.</title>
        <authorList>
            <person name="Floudas D."/>
            <person name="Bentzer J."/>
            <person name="Ahren D."/>
            <person name="Johansson T."/>
            <person name="Persson P."/>
            <person name="Tunlid A."/>
        </authorList>
    </citation>
    <scope>NUCLEOTIDE SEQUENCE [LARGE SCALE GENOMIC DNA]</scope>
    <source>
        <strain evidence="3 4">CBS 661.87</strain>
    </source>
</reference>
<keyword evidence="1" id="KW-0175">Coiled coil</keyword>
<name>A0A8H5HCL9_9AGAR</name>
<dbReference type="Proteomes" id="UP000565441">
    <property type="component" value="Unassembled WGS sequence"/>
</dbReference>